<organism evidence="7">
    <name type="scientific">Leptospira ellisii</name>
    <dbReference type="NCBI Taxonomy" id="2023197"/>
    <lineage>
        <taxon>Bacteria</taxon>
        <taxon>Pseudomonadati</taxon>
        <taxon>Spirochaetota</taxon>
        <taxon>Spirochaetia</taxon>
        <taxon>Leptospirales</taxon>
        <taxon>Leptospiraceae</taxon>
        <taxon>Leptospira</taxon>
    </lineage>
</organism>
<dbReference type="GO" id="GO:0003677">
    <property type="term" value="F:DNA binding"/>
    <property type="evidence" value="ECO:0007669"/>
    <property type="project" value="UniProtKB-UniRule"/>
</dbReference>
<protein>
    <submittedName>
        <fullName evidence="6 7">AcrR family transcriptional regulator</fullName>
    </submittedName>
</protein>
<proteinExistence type="predicted"/>
<gene>
    <name evidence="6" type="ORF">CH379_008300</name>
    <name evidence="7" type="ORF">CH379_10600</name>
</gene>
<accession>A0A2N0BGC1</accession>
<dbReference type="PROSITE" id="PS50977">
    <property type="entry name" value="HTH_TETR_2"/>
    <property type="match status" value="1"/>
</dbReference>
<reference evidence="6 8" key="2">
    <citation type="journal article" date="2018" name="Microb. Genom.">
        <title>Deciphering the unexplored Leptospira diversity from soils uncovers genomic evolution to virulence.</title>
        <authorList>
            <person name="Thibeaux R."/>
            <person name="Iraola G."/>
            <person name="Ferres I."/>
            <person name="Bierque E."/>
            <person name="Girault D."/>
            <person name="Soupe-Gilbert M.E."/>
            <person name="Picardeau M."/>
            <person name="Goarant C."/>
        </authorList>
    </citation>
    <scope>NUCLEOTIDE SEQUENCE [LARGE SCALE GENOMIC DNA]</scope>
    <source>
        <strain evidence="6 8">ATI7-C-A5</strain>
    </source>
</reference>
<dbReference type="AlphaFoldDB" id="A0A2N0B8P5"/>
<dbReference type="InterPro" id="IPR001647">
    <property type="entry name" value="HTH_TetR"/>
</dbReference>
<feature type="DNA-binding region" description="H-T-H motif" evidence="4">
    <location>
        <begin position="27"/>
        <end position="46"/>
    </location>
</feature>
<evidence type="ECO:0000313" key="6">
    <source>
        <dbReference type="EMBL" id="MDV6235623.1"/>
    </source>
</evidence>
<sequence>MEQLSSRDRLIQTTARLLQERGYHGTGLKEILKFSETPSGSLYHHFPDGKEQLTAEAISMAGERLENEIETFAISQTDAERSNLAGLGDALREFTDHLGKELIESGFQKGCPIATVVLEVAAENDRIQKVCSDTYHKWENLVSSLLHKNGIEEKRSRSIALLLLSSIEGALVLSRAHRSLDPLETVRSELEAFLKELSSM</sequence>
<accession>A0A2N0B8P5</accession>
<dbReference type="EMBL" id="NPEF02000008">
    <property type="protein sequence ID" value="MDV6235623.1"/>
    <property type="molecule type" value="Genomic_DNA"/>
</dbReference>
<evidence type="ECO:0000313" key="8">
    <source>
        <dbReference type="Proteomes" id="UP000232122"/>
    </source>
</evidence>
<reference evidence="7" key="1">
    <citation type="submission" date="2017-07" db="EMBL/GenBank/DDBJ databases">
        <title>Leptospira spp. isolated from tropical soils.</title>
        <authorList>
            <person name="Thibeaux R."/>
            <person name="Iraola G."/>
            <person name="Ferres I."/>
            <person name="Bierque E."/>
            <person name="Girault D."/>
            <person name="Soupe-Gilbert M.-E."/>
            <person name="Picardeau M."/>
            <person name="Goarant C."/>
        </authorList>
    </citation>
    <scope>NUCLEOTIDE SEQUENCE [LARGE SCALE GENOMIC DNA]</scope>
    <source>
        <strain evidence="7">ATI7-C-A5</strain>
    </source>
</reference>
<keyword evidence="8" id="KW-1185">Reference proteome</keyword>
<dbReference type="InterPro" id="IPR009057">
    <property type="entry name" value="Homeodomain-like_sf"/>
</dbReference>
<dbReference type="InterPro" id="IPR036271">
    <property type="entry name" value="Tet_transcr_reg_TetR-rel_C_sf"/>
</dbReference>
<evidence type="ECO:0000256" key="2">
    <source>
        <dbReference type="ARBA" id="ARBA00023125"/>
    </source>
</evidence>
<dbReference type="Proteomes" id="UP000232122">
    <property type="component" value="Unassembled WGS sequence"/>
</dbReference>
<feature type="domain" description="HTH tetR-type" evidence="5">
    <location>
        <begin position="4"/>
        <end position="64"/>
    </location>
</feature>
<dbReference type="SUPFAM" id="SSF48498">
    <property type="entry name" value="Tetracyclin repressor-like, C-terminal domain"/>
    <property type="match status" value="1"/>
</dbReference>
<keyword evidence="2 4" id="KW-0238">DNA-binding</keyword>
<evidence type="ECO:0000313" key="7">
    <source>
        <dbReference type="EMBL" id="PJZ92927.1"/>
    </source>
</evidence>
<comment type="caution">
    <text evidence="7">The sequence shown here is derived from an EMBL/GenBank/DDBJ whole genome shotgun (WGS) entry which is preliminary data.</text>
</comment>
<reference evidence="6" key="3">
    <citation type="submission" date="2023-10" db="EMBL/GenBank/DDBJ databases">
        <authorList>
            <person name="Picardeau M."/>
            <person name="Thibeaux R."/>
        </authorList>
    </citation>
    <scope>NUCLEOTIDE SEQUENCE</scope>
    <source>
        <strain evidence="6">ATI7-C-A5</strain>
    </source>
</reference>
<keyword evidence="3" id="KW-0804">Transcription</keyword>
<dbReference type="InterPro" id="IPR054156">
    <property type="entry name" value="YxaF_TetR_C"/>
</dbReference>
<evidence type="ECO:0000256" key="4">
    <source>
        <dbReference type="PROSITE-ProRule" id="PRU00335"/>
    </source>
</evidence>
<dbReference type="EMBL" id="NPEF01000095">
    <property type="protein sequence ID" value="PJZ92927.1"/>
    <property type="molecule type" value="Genomic_DNA"/>
</dbReference>
<dbReference type="Pfam" id="PF21993">
    <property type="entry name" value="TetR_C_13_2"/>
    <property type="match status" value="1"/>
</dbReference>
<dbReference type="PANTHER" id="PTHR47506">
    <property type="entry name" value="TRANSCRIPTIONAL REGULATORY PROTEIN"/>
    <property type="match status" value="1"/>
</dbReference>
<keyword evidence="1" id="KW-0805">Transcription regulation</keyword>
<evidence type="ECO:0000256" key="3">
    <source>
        <dbReference type="ARBA" id="ARBA00023163"/>
    </source>
</evidence>
<evidence type="ECO:0000259" key="5">
    <source>
        <dbReference type="PROSITE" id="PS50977"/>
    </source>
</evidence>
<evidence type="ECO:0000256" key="1">
    <source>
        <dbReference type="ARBA" id="ARBA00023015"/>
    </source>
</evidence>
<name>A0A2N0B8P5_9LEPT</name>
<dbReference type="SUPFAM" id="SSF46689">
    <property type="entry name" value="Homeodomain-like"/>
    <property type="match status" value="1"/>
</dbReference>
<dbReference type="Gene3D" id="1.10.357.10">
    <property type="entry name" value="Tetracycline Repressor, domain 2"/>
    <property type="match status" value="1"/>
</dbReference>
<dbReference type="OrthoDB" id="9810023at2"/>
<dbReference type="PANTHER" id="PTHR47506:SF3">
    <property type="entry name" value="HTH-TYPE TRANSCRIPTIONAL REGULATOR LMRA"/>
    <property type="match status" value="1"/>
</dbReference>
<dbReference type="Pfam" id="PF00440">
    <property type="entry name" value="TetR_N"/>
    <property type="match status" value="1"/>
</dbReference>
<dbReference type="RefSeq" id="WP_100748201.1">
    <property type="nucleotide sequence ID" value="NZ_NPEF02000008.1"/>
</dbReference>